<reference evidence="2" key="1">
    <citation type="journal article" date="2022" name="Mol. Ecol. Resour.">
        <title>The genomes of chicory, endive, great burdock and yacon provide insights into Asteraceae palaeo-polyploidization history and plant inulin production.</title>
        <authorList>
            <person name="Fan W."/>
            <person name="Wang S."/>
            <person name="Wang H."/>
            <person name="Wang A."/>
            <person name="Jiang F."/>
            <person name="Liu H."/>
            <person name="Zhao H."/>
            <person name="Xu D."/>
            <person name="Zhang Y."/>
        </authorList>
    </citation>
    <scope>NUCLEOTIDE SEQUENCE [LARGE SCALE GENOMIC DNA]</scope>
    <source>
        <strain evidence="2">cv. Niubang</strain>
    </source>
</reference>
<dbReference type="Proteomes" id="UP001055879">
    <property type="component" value="Linkage Group LG09"/>
</dbReference>
<dbReference type="EMBL" id="CM042055">
    <property type="protein sequence ID" value="KAI3702993.1"/>
    <property type="molecule type" value="Genomic_DNA"/>
</dbReference>
<gene>
    <name evidence="1" type="ORF">L6452_28747</name>
</gene>
<proteinExistence type="predicted"/>
<name>A0ACB9A0N8_ARCLA</name>
<organism evidence="1 2">
    <name type="scientific">Arctium lappa</name>
    <name type="common">Greater burdock</name>
    <name type="synonym">Lappa major</name>
    <dbReference type="NCBI Taxonomy" id="4217"/>
    <lineage>
        <taxon>Eukaryota</taxon>
        <taxon>Viridiplantae</taxon>
        <taxon>Streptophyta</taxon>
        <taxon>Embryophyta</taxon>
        <taxon>Tracheophyta</taxon>
        <taxon>Spermatophyta</taxon>
        <taxon>Magnoliopsida</taxon>
        <taxon>eudicotyledons</taxon>
        <taxon>Gunneridae</taxon>
        <taxon>Pentapetalae</taxon>
        <taxon>asterids</taxon>
        <taxon>campanulids</taxon>
        <taxon>Asterales</taxon>
        <taxon>Asteraceae</taxon>
        <taxon>Carduoideae</taxon>
        <taxon>Cardueae</taxon>
        <taxon>Arctiinae</taxon>
        <taxon>Arctium</taxon>
    </lineage>
</organism>
<keyword evidence="2" id="KW-1185">Reference proteome</keyword>
<comment type="caution">
    <text evidence="1">The sequence shown here is derived from an EMBL/GenBank/DDBJ whole genome shotgun (WGS) entry which is preliminary data.</text>
</comment>
<reference evidence="1 2" key="2">
    <citation type="journal article" date="2022" name="Mol. Ecol. Resour.">
        <title>The genomes of chicory, endive, great burdock and yacon provide insights into Asteraceae paleo-polyploidization history and plant inulin production.</title>
        <authorList>
            <person name="Fan W."/>
            <person name="Wang S."/>
            <person name="Wang H."/>
            <person name="Wang A."/>
            <person name="Jiang F."/>
            <person name="Liu H."/>
            <person name="Zhao H."/>
            <person name="Xu D."/>
            <person name="Zhang Y."/>
        </authorList>
    </citation>
    <scope>NUCLEOTIDE SEQUENCE [LARGE SCALE GENOMIC DNA]</scope>
    <source>
        <strain evidence="2">cv. Niubang</strain>
    </source>
</reference>
<accession>A0ACB9A0N8</accession>
<evidence type="ECO:0000313" key="1">
    <source>
        <dbReference type="EMBL" id="KAI3702993.1"/>
    </source>
</evidence>
<sequence length="67" mass="7556">MAYLRMKLSLLDDRKKKKTPGRDRRATGTNLLRKALAADRKHLKLWRNMLAVRAAGVLPAAGDDVEI</sequence>
<evidence type="ECO:0000313" key="2">
    <source>
        <dbReference type="Proteomes" id="UP001055879"/>
    </source>
</evidence>
<protein>
    <submittedName>
        <fullName evidence="1">Uncharacterized protein</fullName>
    </submittedName>
</protein>